<dbReference type="PANTHER" id="PTHR21180:SF32">
    <property type="entry name" value="ENDONUCLEASE_EXONUCLEASE_PHOSPHATASE FAMILY DOMAIN-CONTAINING PROTEIN 1"/>
    <property type="match status" value="1"/>
</dbReference>
<dbReference type="Pfam" id="PF10531">
    <property type="entry name" value="SLBB"/>
    <property type="match status" value="1"/>
</dbReference>
<keyword evidence="1" id="KW-0472">Membrane</keyword>
<feature type="transmembrane region" description="Helical" evidence="1">
    <location>
        <begin position="21"/>
        <end position="39"/>
    </location>
</feature>
<dbReference type="GO" id="GO:0015628">
    <property type="term" value="P:protein secretion by the type II secretion system"/>
    <property type="evidence" value="ECO:0007669"/>
    <property type="project" value="TreeGrafter"/>
</dbReference>
<dbReference type="AlphaFoldDB" id="A0A0G1KNR8"/>
<organism evidence="3 4">
    <name type="scientific">Candidatus Collierbacteria bacterium GW2011_GWC2_44_18</name>
    <dbReference type="NCBI Taxonomy" id="1618392"/>
    <lineage>
        <taxon>Bacteria</taxon>
        <taxon>Candidatus Collieribacteriota</taxon>
    </lineage>
</organism>
<dbReference type="GO" id="GO:0015627">
    <property type="term" value="C:type II protein secretion system complex"/>
    <property type="evidence" value="ECO:0007669"/>
    <property type="project" value="TreeGrafter"/>
</dbReference>
<dbReference type="InterPro" id="IPR019554">
    <property type="entry name" value="Soluble_ligand-bd"/>
</dbReference>
<dbReference type="SUPFAM" id="SSF81585">
    <property type="entry name" value="PsbU/PolX domain-like"/>
    <property type="match status" value="1"/>
</dbReference>
<dbReference type="PANTHER" id="PTHR21180">
    <property type="entry name" value="ENDONUCLEASE/EXONUCLEASE/PHOSPHATASE FAMILY DOMAIN-CONTAINING PROTEIN 1"/>
    <property type="match status" value="1"/>
</dbReference>
<keyword evidence="3" id="KW-0675">Receptor</keyword>
<evidence type="ECO:0000313" key="4">
    <source>
        <dbReference type="Proteomes" id="UP000034172"/>
    </source>
</evidence>
<gene>
    <name evidence="3" type="ORF">UW41_C0004G0010</name>
</gene>
<dbReference type="STRING" id="1618392.UW41_C0004G0010"/>
<keyword evidence="3" id="KW-0238">DNA-binding</keyword>
<evidence type="ECO:0000256" key="1">
    <source>
        <dbReference type="SAM" id="Phobius"/>
    </source>
</evidence>
<protein>
    <submittedName>
        <fullName evidence="3">Membrane bound high-affinity DNA-binding receptor</fullName>
    </submittedName>
</protein>
<feature type="domain" description="Soluble ligand binding" evidence="2">
    <location>
        <begin position="70"/>
        <end position="128"/>
    </location>
</feature>
<evidence type="ECO:0000259" key="2">
    <source>
        <dbReference type="Pfam" id="PF10531"/>
    </source>
</evidence>
<keyword evidence="1" id="KW-1133">Transmembrane helix</keyword>
<evidence type="ECO:0000313" key="3">
    <source>
        <dbReference type="EMBL" id="KKT49589.1"/>
    </source>
</evidence>
<reference evidence="3 4" key="1">
    <citation type="journal article" date="2015" name="Nature">
        <title>rRNA introns, odd ribosomes, and small enigmatic genomes across a large radiation of phyla.</title>
        <authorList>
            <person name="Brown C.T."/>
            <person name="Hug L.A."/>
            <person name="Thomas B.C."/>
            <person name="Sharon I."/>
            <person name="Castelle C.J."/>
            <person name="Singh A."/>
            <person name="Wilkins M.J."/>
            <person name="Williams K.H."/>
            <person name="Banfield J.F."/>
        </authorList>
    </citation>
    <scope>NUCLEOTIDE SEQUENCE [LARGE SCALE GENOMIC DNA]</scope>
</reference>
<name>A0A0G1KNR8_9BACT</name>
<dbReference type="Pfam" id="PF12836">
    <property type="entry name" value="HHH_3"/>
    <property type="match status" value="1"/>
</dbReference>
<accession>A0A0G1KNR8</accession>
<comment type="caution">
    <text evidence="3">The sequence shown here is derived from an EMBL/GenBank/DDBJ whole genome shotgun (WGS) entry which is preliminary data.</text>
</comment>
<proteinExistence type="predicted"/>
<dbReference type="GO" id="GO:0003677">
    <property type="term" value="F:DNA binding"/>
    <property type="evidence" value="ECO:0007669"/>
    <property type="project" value="UniProtKB-KW"/>
</dbReference>
<dbReference type="Gene3D" id="1.10.150.320">
    <property type="entry name" value="Photosystem II 12 kDa extrinsic protein"/>
    <property type="match status" value="1"/>
</dbReference>
<keyword evidence="1" id="KW-0812">Transmembrane</keyword>
<dbReference type="Proteomes" id="UP000034172">
    <property type="component" value="Unassembled WGS sequence"/>
</dbReference>
<dbReference type="EMBL" id="LCIE01000004">
    <property type="protein sequence ID" value="KKT49589.1"/>
    <property type="molecule type" value="Genomic_DNA"/>
</dbReference>
<dbReference type="InterPro" id="IPR051675">
    <property type="entry name" value="Endo/Exo/Phosphatase_dom_1"/>
</dbReference>
<sequence length="207" mass="22724">MMKMVSEILWNKIGKLTKMDGVLIVLLIIGLVVSVTSLFRGITKSDQVQVEFLEAANTTSSNRDLAGKLVIDVEGAVMTPGVFELSTGSRIKDALITAGGLSEKADRSFCEKNINLAQEIKDGQKIYIPFVSDTPSDRGYVEAKNNTKLVNLNTATMNELDTLWGVGPARAESIVKNRPYASVEEVFSKGGMTKQIFEKNREKLTVY</sequence>